<gene>
    <name evidence="2" type="ORF">RRG08_055439</name>
</gene>
<evidence type="ECO:0000256" key="1">
    <source>
        <dbReference type="SAM" id="MobiDB-lite"/>
    </source>
</evidence>
<organism evidence="2 3">
    <name type="scientific">Elysia crispata</name>
    <name type="common">lettuce slug</name>
    <dbReference type="NCBI Taxonomy" id="231223"/>
    <lineage>
        <taxon>Eukaryota</taxon>
        <taxon>Metazoa</taxon>
        <taxon>Spiralia</taxon>
        <taxon>Lophotrochozoa</taxon>
        <taxon>Mollusca</taxon>
        <taxon>Gastropoda</taxon>
        <taxon>Heterobranchia</taxon>
        <taxon>Euthyneura</taxon>
        <taxon>Panpulmonata</taxon>
        <taxon>Sacoglossa</taxon>
        <taxon>Placobranchoidea</taxon>
        <taxon>Plakobranchidae</taxon>
        <taxon>Elysia</taxon>
    </lineage>
</organism>
<proteinExistence type="predicted"/>
<evidence type="ECO:0000313" key="2">
    <source>
        <dbReference type="EMBL" id="KAK3783561.1"/>
    </source>
</evidence>
<feature type="region of interest" description="Disordered" evidence="1">
    <location>
        <begin position="44"/>
        <end position="65"/>
    </location>
</feature>
<comment type="caution">
    <text evidence="2">The sequence shown here is derived from an EMBL/GenBank/DDBJ whole genome shotgun (WGS) entry which is preliminary data.</text>
</comment>
<keyword evidence="3" id="KW-1185">Reference proteome</keyword>
<evidence type="ECO:0000313" key="3">
    <source>
        <dbReference type="Proteomes" id="UP001283361"/>
    </source>
</evidence>
<protein>
    <submittedName>
        <fullName evidence="2">Uncharacterized protein</fullName>
    </submittedName>
</protein>
<dbReference type="EMBL" id="JAWDGP010002389">
    <property type="protein sequence ID" value="KAK3783561.1"/>
    <property type="molecule type" value="Genomic_DNA"/>
</dbReference>
<accession>A0AAE1AA93</accession>
<dbReference type="AlphaFoldDB" id="A0AAE1AA93"/>
<name>A0AAE1AA93_9GAST</name>
<sequence>RHLLSHGNNNSMATQIDAKLIFMRVRGVHLAHALRRKCSLPSENIVNTRSPHMPNGYSSFPRRPAGRAIKTCPKLESATI</sequence>
<feature type="non-terminal residue" evidence="2">
    <location>
        <position position="1"/>
    </location>
</feature>
<reference evidence="2" key="1">
    <citation type="journal article" date="2023" name="G3 (Bethesda)">
        <title>A reference genome for the long-term kleptoplast-retaining sea slug Elysia crispata morphotype clarki.</title>
        <authorList>
            <person name="Eastman K.E."/>
            <person name="Pendleton A.L."/>
            <person name="Shaikh M.A."/>
            <person name="Suttiyut T."/>
            <person name="Ogas R."/>
            <person name="Tomko P."/>
            <person name="Gavelis G."/>
            <person name="Widhalm J.R."/>
            <person name="Wisecaver J.H."/>
        </authorList>
    </citation>
    <scope>NUCLEOTIDE SEQUENCE</scope>
    <source>
        <strain evidence="2">ECLA1</strain>
    </source>
</reference>
<dbReference type="Proteomes" id="UP001283361">
    <property type="component" value="Unassembled WGS sequence"/>
</dbReference>